<dbReference type="EC" id="2.7.8.26" evidence="5 19"/>
<dbReference type="EMBL" id="JACOOY010000008">
    <property type="protein sequence ID" value="MBC5665147.1"/>
    <property type="molecule type" value="Genomic_DNA"/>
</dbReference>
<comment type="cofactor">
    <cofactor evidence="1 19">
        <name>Mg(2+)</name>
        <dbReference type="ChEBI" id="CHEBI:18420"/>
    </cofactor>
</comment>
<comment type="subcellular location">
    <subcellularLocation>
        <location evidence="2 19">Cell membrane</location>
        <topology evidence="2 19">Multi-pass membrane protein</topology>
    </subcellularLocation>
</comment>
<evidence type="ECO:0000313" key="21">
    <source>
        <dbReference type="Proteomes" id="UP000647235"/>
    </source>
</evidence>
<evidence type="ECO:0000256" key="19">
    <source>
        <dbReference type="HAMAP-Rule" id="MF_00719"/>
    </source>
</evidence>
<dbReference type="InterPro" id="IPR003805">
    <property type="entry name" value="CobS"/>
</dbReference>
<keyword evidence="7 19" id="KW-1003">Cell membrane</keyword>
<evidence type="ECO:0000256" key="5">
    <source>
        <dbReference type="ARBA" id="ARBA00013200"/>
    </source>
</evidence>
<feature type="transmembrane region" description="Helical" evidence="19">
    <location>
        <begin position="236"/>
        <end position="255"/>
    </location>
</feature>
<dbReference type="PANTHER" id="PTHR34148">
    <property type="entry name" value="ADENOSYLCOBINAMIDE-GDP RIBAZOLETRANSFERASE"/>
    <property type="match status" value="1"/>
</dbReference>
<protein>
    <recommendedName>
        <fullName evidence="6 19">Adenosylcobinamide-GDP ribazoletransferase</fullName>
        <ecNumber evidence="5 19">2.7.8.26</ecNumber>
    </recommendedName>
    <alternativeName>
        <fullName evidence="16 19">Cobalamin synthase</fullName>
    </alternativeName>
    <alternativeName>
        <fullName evidence="15 19">Cobalamin-5'-phosphate synthase</fullName>
    </alternativeName>
</protein>
<dbReference type="Pfam" id="PF02654">
    <property type="entry name" value="CobS"/>
    <property type="match status" value="1"/>
</dbReference>
<evidence type="ECO:0000256" key="15">
    <source>
        <dbReference type="ARBA" id="ARBA00032605"/>
    </source>
</evidence>
<evidence type="ECO:0000256" key="6">
    <source>
        <dbReference type="ARBA" id="ARBA00015850"/>
    </source>
</evidence>
<evidence type="ECO:0000256" key="14">
    <source>
        <dbReference type="ARBA" id="ARBA00025228"/>
    </source>
</evidence>
<keyword evidence="12 19" id="KW-1133">Transmembrane helix</keyword>
<reference evidence="20 21" key="1">
    <citation type="submission" date="2020-08" db="EMBL/GenBank/DDBJ databases">
        <title>Genome public.</title>
        <authorList>
            <person name="Liu C."/>
            <person name="Sun Q."/>
        </authorList>
    </citation>
    <scope>NUCLEOTIDE SEQUENCE [LARGE SCALE GENOMIC DNA]</scope>
    <source>
        <strain evidence="20 21">NSJ-36</strain>
    </source>
</reference>
<keyword evidence="21" id="KW-1185">Reference proteome</keyword>
<comment type="catalytic activity">
    <reaction evidence="17 19">
        <text>alpha-ribazole + adenosylcob(III)inamide-GDP = adenosylcob(III)alamin + GMP + H(+)</text>
        <dbReference type="Rhea" id="RHEA:16049"/>
        <dbReference type="ChEBI" id="CHEBI:10329"/>
        <dbReference type="ChEBI" id="CHEBI:15378"/>
        <dbReference type="ChEBI" id="CHEBI:18408"/>
        <dbReference type="ChEBI" id="CHEBI:58115"/>
        <dbReference type="ChEBI" id="CHEBI:60487"/>
        <dbReference type="EC" id="2.7.8.26"/>
    </reaction>
</comment>
<keyword evidence="13 19" id="KW-0472">Membrane</keyword>
<evidence type="ECO:0000256" key="1">
    <source>
        <dbReference type="ARBA" id="ARBA00001946"/>
    </source>
</evidence>
<comment type="pathway">
    <text evidence="3 19">Cofactor biosynthesis; adenosylcobalamin biosynthesis; adenosylcobalamin from cob(II)yrinate a,c-diamide: step 7/7.</text>
</comment>
<evidence type="ECO:0000256" key="11">
    <source>
        <dbReference type="ARBA" id="ARBA00022842"/>
    </source>
</evidence>
<dbReference type="Proteomes" id="UP000647235">
    <property type="component" value="Unassembled WGS sequence"/>
</dbReference>
<organism evidence="20 21">
    <name type="scientific">Dorea hominis</name>
    <dbReference type="NCBI Taxonomy" id="2763040"/>
    <lineage>
        <taxon>Bacteria</taxon>
        <taxon>Bacillati</taxon>
        <taxon>Bacillota</taxon>
        <taxon>Clostridia</taxon>
        <taxon>Lachnospirales</taxon>
        <taxon>Lachnospiraceae</taxon>
        <taxon>Dorea</taxon>
    </lineage>
</organism>
<evidence type="ECO:0000313" key="20">
    <source>
        <dbReference type="EMBL" id="MBC5665147.1"/>
    </source>
</evidence>
<feature type="transmembrane region" description="Helical" evidence="19">
    <location>
        <begin position="188"/>
        <end position="221"/>
    </location>
</feature>
<proteinExistence type="inferred from homology"/>
<evidence type="ECO:0000256" key="17">
    <source>
        <dbReference type="ARBA" id="ARBA00048623"/>
    </source>
</evidence>
<name>A0ABR7EUW1_9FIRM</name>
<feature type="transmembrane region" description="Helical" evidence="19">
    <location>
        <begin position="115"/>
        <end position="137"/>
    </location>
</feature>
<evidence type="ECO:0000256" key="8">
    <source>
        <dbReference type="ARBA" id="ARBA00022573"/>
    </source>
</evidence>
<evidence type="ECO:0000256" key="7">
    <source>
        <dbReference type="ARBA" id="ARBA00022475"/>
    </source>
</evidence>
<dbReference type="RefSeq" id="WP_186855786.1">
    <property type="nucleotide sequence ID" value="NZ_JACOOY010000008.1"/>
</dbReference>
<evidence type="ECO:0000256" key="16">
    <source>
        <dbReference type="ARBA" id="ARBA00032853"/>
    </source>
</evidence>
<comment type="function">
    <text evidence="14 19">Joins adenosylcobinamide-GDP and alpha-ribazole to generate adenosylcobalamin (Ado-cobalamin). Also synthesizes adenosylcobalamin 5'-phosphate from adenosylcobinamide-GDP and alpha-ribazole 5'-phosphate.</text>
</comment>
<keyword evidence="9 19" id="KW-0808">Transferase</keyword>
<evidence type="ECO:0000256" key="4">
    <source>
        <dbReference type="ARBA" id="ARBA00010561"/>
    </source>
</evidence>
<dbReference type="PANTHER" id="PTHR34148:SF1">
    <property type="entry name" value="ADENOSYLCOBINAMIDE-GDP RIBAZOLETRANSFERASE"/>
    <property type="match status" value="1"/>
</dbReference>
<sequence length="258" mass="28412">MKKLWNSFKIAFAMYSKIPMPQSEWTEENMSYAMCFFPWVGAVTGGISYLVVLFADLLKEREISFGSLFFPAVLTVLPVLISGGIHMDGFLDTQDALSSWQSEEKRLEILKDPHAGAFAILSGCVYFILSLGIYSGVTEESMRLIGMGFILSRTLSGISVLRFPQARKNGLVAVFAERADKRRTFRVLIIYLVLEIVALLWAGRGAGLCCVIVAGLLFLYYHHMACAKFGGVTGDLAGYFLQICELGIAMAAVIVTSV</sequence>
<gene>
    <name evidence="19" type="primary">cobS</name>
    <name evidence="20" type="ORF">H8S07_07625</name>
</gene>
<evidence type="ECO:0000256" key="3">
    <source>
        <dbReference type="ARBA" id="ARBA00004663"/>
    </source>
</evidence>
<keyword evidence="10 19" id="KW-0812">Transmembrane</keyword>
<evidence type="ECO:0000256" key="2">
    <source>
        <dbReference type="ARBA" id="ARBA00004651"/>
    </source>
</evidence>
<evidence type="ECO:0000256" key="10">
    <source>
        <dbReference type="ARBA" id="ARBA00022692"/>
    </source>
</evidence>
<evidence type="ECO:0000256" key="18">
    <source>
        <dbReference type="ARBA" id="ARBA00049504"/>
    </source>
</evidence>
<evidence type="ECO:0000256" key="12">
    <source>
        <dbReference type="ARBA" id="ARBA00022989"/>
    </source>
</evidence>
<keyword evidence="8 19" id="KW-0169">Cobalamin biosynthesis</keyword>
<evidence type="ECO:0000256" key="9">
    <source>
        <dbReference type="ARBA" id="ARBA00022679"/>
    </source>
</evidence>
<dbReference type="HAMAP" id="MF_00719">
    <property type="entry name" value="CobS"/>
    <property type="match status" value="1"/>
</dbReference>
<comment type="similarity">
    <text evidence="4 19">Belongs to the CobS family.</text>
</comment>
<evidence type="ECO:0000256" key="13">
    <source>
        <dbReference type="ARBA" id="ARBA00023136"/>
    </source>
</evidence>
<comment type="catalytic activity">
    <reaction evidence="18 19">
        <text>alpha-ribazole 5'-phosphate + adenosylcob(III)inamide-GDP = adenosylcob(III)alamin 5'-phosphate + GMP + H(+)</text>
        <dbReference type="Rhea" id="RHEA:23560"/>
        <dbReference type="ChEBI" id="CHEBI:15378"/>
        <dbReference type="ChEBI" id="CHEBI:57918"/>
        <dbReference type="ChEBI" id="CHEBI:58115"/>
        <dbReference type="ChEBI" id="CHEBI:60487"/>
        <dbReference type="ChEBI" id="CHEBI:60493"/>
        <dbReference type="EC" id="2.7.8.26"/>
    </reaction>
</comment>
<feature type="transmembrane region" description="Helical" evidence="19">
    <location>
        <begin position="30"/>
        <end position="55"/>
    </location>
</feature>
<accession>A0ABR7EUW1</accession>
<feature type="transmembrane region" description="Helical" evidence="19">
    <location>
        <begin position="67"/>
        <end position="87"/>
    </location>
</feature>
<keyword evidence="11 19" id="KW-0460">Magnesium</keyword>
<comment type="caution">
    <text evidence="20">The sequence shown here is derived from an EMBL/GenBank/DDBJ whole genome shotgun (WGS) entry which is preliminary data.</text>
</comment>